<comment type="caution">
    <text evidence="3">The sequence shown here is derived from an EMBL/GenBank/DDBJ whole genome shotgun (WGS) entry which is preliminary data.</text>
</comment>
<dbReference type="Pfam" id="PF00583">
    <property type="entry name" value="Acetyltransf_1"/>
    <property type="match status" value="1"/>
</dbReference>
<feature type="region of interest" description="Disordered" evidence="1">
    <location>
        <begin position="118"/>
        <end position="144"/>
    </location>
</feature>
<accession>A0A2P6NPQ1</accession>
<dbReference type="InterPro" id="IPR000182">
    <property type="entry name" value="GNAT_dom"/>
</dbReference>
<protein>
    <recommendedName>
        <fullName evidence="2">N-acetyltransferase domain-containing protein</fullName>
    </recommendedName>
</protein>
<evidence type="ECO:0000259" key="2">
    <source>
        <dbReference type="PROSITE" id="PS51186"/>
    </source>
</evidence>
<dbReference type="Proteomes" id="UP000241769">
    <property type="component" value="Unassembled WGS sequence"/>
</dbReference>
<gene>
    <name evidence="3" type="ORF">PROFUN_06058</name>
</gene>
<dbReference type="GO" id="GO:0016747">
    <property type="term" value="F:acyltransferase activity, transferring groups other than amino-acyl groups"/>
    <property type="evidence" value="ECO:0007669"/>
    <property type="project" value="InterPro"/>
</dbReference>
<dbReference type="OrthoDB" id="47633at2759"/>
<sequence>MSQDQWGELVPASYDPSRLYICQESPASAAVILRKQGYFTDDRLNRLVSLMHSEERIVWDGFVNDDYGPDMHLLTLRDKTSHFVCGVVFWRDLEREEMKEWIDDTKLKHSQLLESRDEKRQLTSSSNSSAALSSSQERQYPTIIPPSVNDKELYESWIKIELVATHKSRYGQRVGTILLAAALLYAIKMKKKHSVVHVAGGEDNIAASKLYRRFGFQSPEEQVFNKPNNFLNILWNIREPFAKRYPELEPQMPPIEEEDSLEGPESLVNRLFCGGMLHANQRGRRFVWDSGLAAIVPDHAKVAKNSPRNVVDK</sequence>
<dbReference type="InParanoid" id="A0A2P6NPQ1"/>
<feature type="compositionally biased region" description="Low complexity" evidence="1">
    <location>
        <begin position="124"/>
        <end position="135"/>
    </location>
</feature>
<dbReference type="PROSITE" id="PS51186">
    <property type="entry name" value="GNAT"/>
    <property type="match status" value="1"/>
</dbReference>
<organism evidence="3 4">
    <name type="scientific">Planoprotostelium fungivorum</name>
    <dbReference type="NCBI Taxonomy" id="1890364"/>
    <lineage>
        <taxon>Eukaryota</taxon>
        <taxon>Amoebozoa</taxon>
        <taxon>Evosea</taxon>
        <taxon>Variosea</taxon>
        <taxon>Cavosteliida</taxon>
        <taxon>Cavosteliaceae</taxon>
        <taxon>Planoprotostelium</taxon>
    </lineage>
</organism>
<dbReference type="EMBL" id="MDYQ01000037">
    <property type="protein sequence ID" value="PRP85936.1"/>
    <property type="molecule type" value="Genomic_DNA"/>
</dbReference>
<keyword evidence="4" id="KW-1185">Reference proteome</keyword>
<evidence type="ECO:0000313" key="3">
    <source>
        <dbReference type="EMBL" id="PRP85936.1"/>
    </source>
</evidence>
<reference evidence="3 4" key="1">
    <citation type="journal article" date="2018" name="Genome Biol. Evol.">
        <title>Multiple Roots of Fruiting Body Formation in Amoebozoa.</title>
        <authorList>
            <person name="Hillmann F."/>
            <person name="Forbes G."/>
            <person name="Novohradska S."/>
            <person name="Ferling I."/>
            <person name="Riege K."/>
            <person name="Groth M."/>
            <person name="Westermann M."/>
            <person name="Marz M."/>
            <person name="Spaller T."/>
            <person name="Winckler T."/>
            <person name="Schaap P."/>
            <person name="Glockner G."/>
        </authorList>
    </citation>
    <scope>NUCLEOTIDE SEQUENCE [LARGE SCALE GENOMIC DNA]</scope>
    <source>
        <strain evidence="3 4">Jena</strain>
    </source>
</reference>
<dbReference type="Gene3D" id="3.40.630.30">
    <property type="match status" value="1"/>
</dbReference>
<evidence type="ECO:0000313" key="4">
    <source>
        <dbReference type="Proteomes" id="UP000241769"/>
    </source>
</evidence>
<evidence type="ECO:0000256" key="1">
    <source>
        <dbReference type="SAM" id="MobiDB-lite"/>
    </source>
</evidence>
<dbReference type="AlphaFoldDB" id="A0A2P6NPQ1"/>
<dbReference type="SUPFAM" id="SSF55729">
    <property type="entry name" value="Acyl-CoA N-acyltransferases (Nat)"/>
    <property type="match status" value="1"/>
</dbReference>
<name>A0A2P6NPQ1_9EUKA</name>
<feature type="domain" description="N-acetyltransferase" evidence="2">
    <location>
        <begin position="74"/>
        <end position="240"/>
    </location>
</feature>
<proteinExistence type="predicted"/>
<dbReference type="InterPro" id="IPR016181">
    <property type="entry name" value="Acyl_CoA_acyltransferase"/>
</dbReference>